<feature type="compositionally biased region" description="Low complexity" evidence="6">
    <location>
        <begin position="170"/>
        <end position="180"/>
    </location>
</feature>
<dbReference type="GO" id="GO:0031087">
    <property type="term" value="P:deadenylation-independent decapping of nuclear-transcribed mRNA"/>
    <property type="evidence" value="ECO:0000318"/>
    <property type="project" value="GO_Central"/>
</dbReference>
<dbReference type="OrthoDB" id="440673at2759"/>
<evidence type="ECO:0000256" key="6">
    <source>
        <dbReference type="SAM" id="MobiDB-lite"/>
    </source>
</evidence>
<proteinExistence type="inferred from homology"/>
<feature type="region of interest" description="Disordered" evidence="6">
    <location>
        <begin position="223"/>
        <end position="334"/>
    </location>
</feature>
<dbReference type="EnsemblMetazoa" id="XM_030997323">
    <property type="protein sequence ID" value="XP_030853183"/>
    <property type="gene ID" value="LOC762481"/>
</dbReference>
<dbReference type="GO" id="GO:0008047">
    <property type="term" value="F:enzyme activator activity"/>
    <property type="evidence" value="ECO:0007669"/>
    <property type="project" value="InterPro"/>
</dbReference>
<dbReference type="PANTHER" id="PTHR16290:SF0">
    <property type="entry name" value="DECAPPING PROTEIN 1, ISOFORM A"/>
    <property type="match status" value="1"/>
</dbReference>
<dbReference type="RefSeq" id="XP_030853183.1">
    <property type="nucleotide sequence ID" value="XM_030997323.1"/>
</dbReference>
<keyword evidence="9" id="KW-1185">Reference proteome</keyword>
<dbReference type="SUPFAM" id="SSF50729">
    <property type="entry name" value="PH domain-like"/>
    <property type="match status" value="1"/>
</dbReference>
<evidence type="ECO:0000256" key="3">
    <source>
        <dbReference type="ARBA" id="ARBA00022490"/>
    </source>
</evidence>
<reference evidence="8" key="2">
    <citation type="submission" date="2021-01" db="UniProtKB">
        <authorList>
            <consortium name="EnsemblMetazoa"/>
        </authorList>
    </citation>
    <scope>IDENTIFICATION</scope>
</reference>
<evidence type="ECO:0000256" key="4">
    <source>
        <dbReference type="ARBA" id="ARBA00022664"/>
    </source>
</evidence>
<dbReference type="Pfam" id="PF16741">
    <property type="entry name" value="mRNA_decap_C"/>
    <property type="match status" value="1"/>
</dbReference>
<dbReference type="PANTHER" id="PTHR16290">
    <property type="entry name" value="TRANSCRIPTION FACTOR SMIF DECAPPING ENZYME DCP1"/>
    <property type="match status" value="1"/>
</dbReference>
<evidence type="ECO:0000259" key="7">
    <source>
        <dbReference type="Pfam" id="PF16741"/>
    </source>
</evidence>
<dbReference type="InParanoid" id="A0A7M7PR09"/>
<name>A0A7M7PR09_STRPU</name>
<protein>
    <recommendedName>
        <fullName evidence="7">mRNA-decapping enzyme C-terminal domain-containing protein</fullName>
    </recommendedName>
</protein>
<feature type="compositionally biased region" description="Gly residues" evidence="6">
    <location>
        <begin position="109"/>
        <end position="120"/>
    </location>
</feature>
<evidence type="ECO:0000256" key="1">
    <source>
        <dbReference type="ARBA" id="ARBA00004496"/>
    </source>
</evidence>
<dbReference type="Gene3D" id="6.10.140.2030">
    <property type="match status" value="1"/>
</dbReference>
<dbReference type="InterPro" id="IPR011993">
    <property type="entry name" value="PH-like_dom_sf"/>
</dbReference>
<feature type="compositionally biased region" description="Low complexity" evidence="6">
    <location>
        <begin position="264"/>
        <end position="292"/>
    </location>
</feature>
<dbReference type="AlphaFoldDB" id="A0A7M7PR09"/>
<dbReference type="Gene3D" id="2.30.29.30">
    <property type="entry name" value="Pleckstrin-homology domain (PH domain)/Phosphotyrosine-binding domain (PTB)"/>
    <property type="match status" value="1"/>
</dbReference>
<dbReference type="GO" id="GO:0000290">
    <property type="term" value="P:deadenylation-dependent decapping of nuclear-transcribed mRNA"/>
    <property type="evidence" value="ECO:0000318"/>
    <property type="project" value="GO_Central"/>
</dbReference>
<evidence type="ECO:0000256" key="5">
    <source>
        <dbReference type="ARBA" id="ARBA00023161"/>
    </source>
</evidence>
<dbReference type="Proteomes" id="UP000007110">
    <property type="component" value="Unassembled WGS sequence"/>
</dbReference>
<dbReference type="OMA" id="MAEGRMN"/>
<evidence type="ECO:0000313" key="9">
    <source>
        <dbReference type="Proteomes" id="UP000007110"/>
    </source>
</evidence>
<dbReference type="GO" id="GO:0000184">
    <property type="term" value="P:nuclear-transcribed mRNA catabolic process, nonsense-mediated decay"/>
    <property type="evidence" value="ECO:0007669"/>
    <property type="project" value="UniProtKB-KW"/>
</dbReference>
<keyword evidence="5" id="KW-0866">Nonsense-mediated mRNA decay</keyword>
<reference evidence="9" key="1">
    <citation type="submission" date="2015-02" db="EMBL/GenBank/DDBJ databases">
        <title>Genome sequencing for Strongylocentrotus purpuratus.</title>
        <authorList>
            <person name="Murali S."/>
            <person name="Liu Y."/>
            <person name="Vee V."/>
            <person name="English A."/>
            <person name="Wang M."/>
            <person name="Skinner E."/>
            <person name="Han Y."/>
            <person name="Muzny D.M."/>
            <person name="Worley K.C."/>
            <person name="Gibbs R.A."/>
        </authorList>
    </citation>
    <scope>NUCLEOTIDE SEQUENCE</scope>
</reference>
<dbReference type="GO" id="GO:0003729">
    <property type="term" value="F:mRNA binding"/>
    <property type="evidence" value="ECO:0000318"/>
    <property type="project" value="GO_Central"/>
</dbReference>
<evidence type="ECO:0000313" key="8">
    <source>
        <dbReference type="EnsemblMetazoa" id="XP_030853183"/>
    </source>
</evidence>
<feature type="domain" description="mRNA-decapping enzyme C-terminal" evidence="7">
    <location>
        <begin position="460"/>
        <end position="495"/>
    </location>
</feature>
<comment type="similarity">
    <text evidence="2">Belongs to the DCP1 family.</text>
</comment>
<dbReference type="InterPro" id="IPR031953">
    <property type="entry name" value="mRNA_decap_C"/>
</dbReference>
<evidence type="ECO:0000256" key="2">
    <source>
        <dbReference type="ARBA" id="ARBA00008778"/>
    </source>
</evidence>
<dbReference type="KEGG" id="spu:762481"/>
<dbReference type="Pfam" id="PF06058">
    <property type="entry name" value="DCP1"/>
    <property type="match status" value="1"/>
</dbReference>
<keyword evidence="3" id="KW-0963">Cytoplasm</keyword>
<accession>A0A7M7PR09</accession>
<sequence>MIMNRLSLHNLTEPITKDLDYTLQEPFLLYKTAKAICGIWFYNRKDCIRFAELIQRLLVKIRQEGSQPVAASMPAPTDILSMLSKAQHEYKQGTKKKRSASESGPSPIGPGGDAGGGGAGVIRPIPVKVSPGHVSKTDDQITARGGAKPKSSPMGPRFQRSVSMQDTRSKTTTTSSITTTAGQGDGSKVIPVLQRLMSQGAEERPVISEKVQVHTLESLEKMHTTKTTEGATVASAGKKPEVQSLESIESLHIPGGGVSDKRPSAAAAGTAGAPSNAESSQHLQRLLQRLQSGGADTASGQGLLGAAPSSTAIEPSQERETPEKLPSPSSQQTDMNQALLDKLKCGAPPVNLLKPSGATLTPNLLVSQSPGGTTDPSRAPPAMKQLFPAPMETRKTPSPPTTILGIPSNLLTPELLRTRSTSESSSTLLSPLKLSGSVQAGQGQAVGKRPDPLLQRGVPSLLTKEQLAATLTHLLNTDDDFLSKIHSAYTHSLQRHPP</sequence>
<keyword evidence="4" id="KW-0507">mRNA processing</keyword>
<dbReference type="InterPro" id="IPR010334">
    <property type="entry name" value="Dcp1"/>
</dbReference>
<comment type="subcellular location">
    <subcellularLocation>
        <location evidence="1">Cytoplasm</location>
    </subcellularLocation>
</comment>
<dbReference type="GeneID" id="762481"/>
<feature type="region of interest" description="Disordered" evidence="6">
    <location>
        <begin position="87"/>
        <end position="186"/>
    </location>
</feature>
<dbReference type="GO" id="GO:0006397">
    <property type="term" value="P:mRNA processing"/>
    <property type="evidence" value="ECO:0007669"/>
    <property type="project" value="UniProtKB-KW"/>
</dbReference>
<organism evidence="8 9">
    <name type="scientific">Strongylocentrotus purpuratus</name>
    <name type="common">Purple sea urchin</name>
    <dbReference type="NCBI Taxonomy" id="7668"/>
    <lineage>
        <taxon>Eukaryota</taxon>
        <taxon>Metazoa</taxon>
        <taxon>Echinodermata</taxon>
        <taxon>Eleutherozoa</taxon>
        <taxon>Echinozoa</taxon>
        <taxon>Echinoidea</taxon>
        <taxon>Euechinoidea</taxon>
        <taxon>Echinacea</taxon>
        <taxon>Camarodonta</taxon>
        <taxon>Echinidea</taxon>
        <taxon>Strongylocentrotidae</taxon>
        <taxon>Strongylocentrotus</taxon>
    </lineage>
</organism>
<dbReference type="GO" id="GO:0000932">
    <property type="term" value="C:P-body"/>
    <property type="evidence" value="ECO:0000318"/>
    <property type="project" value="GO_Central"/>
</dbReference>